<dbReference type="GO" id="GO:0005634">
    <property type="term" value="C:nucleus"/>
    <property type="evidence" value="ECO:0007669"/>
    <property type="project" value="TreeGrafter"/>
</dbReference>
<dbReference type="PROSITE" id="PS50143">
    <property type="entry name" value="BIR_REPEAT_2"/>
    <property type="match status" value="1"/>
</dbReference>
<evidence type="ECO:0000256" key="2">
    <source>
        <dbReference type="ARBA" id="ARBA00022771"/>
    </source>
</evidence>
<evidence type="ECO:0000256" key="3">
    <source>
        <dbReference type="ARBA" id="ARBA00022833"/>
    </source>
</evidence>
<dbReference type="InterPro" id="IPR013083">
    <property type="entry name" value="Znf_RING/FYVE/PHD"/>
</dbReference>
<reference evidence="8" key="1">
    <citation type="submission" date="2018-11" db="EMBL/GenBank/DDBJ databases">
        <authorList>
            <person name="Alioto T."/>
            <person name="Alioto T."/>
        </authorList>
    </citation>
    <scope>NUCLEOTIDE SEQUENCE</scope>
</reference>
<evidence type="ECO:0000256" key="6">
    <source>
        <dbReference type="SAM" id="MobiDB-lite"/>
    </source>
</evidence>
<evidence type="ECO:0000313" key="9">
    <source>
        <dbReference type="Proteomes" id="UP000596742"/>
    </source>
</evidence>
<dbReference type="PANTHER" id="PTHR10044:SF139">
    <property type="entry name" value="DEATH-ASSOCIATED INHIBITOR OF APOPTOSIS 2"/>
    <property type="match status" value="1"/>
</dbReference>
<feature type="domain" description="RING-type" evidence="7">
    <location>
        <begin position="330"/>
        <end position="372"/>
    </location>
</feature>
<dbReference type="PROSITE" id="PS50089">
    <property type="entry name" value="ZF_RING_2"/>
    <property type="match status" value="1"/>
</dbReference>
<dbReference type="Gene3D" id="3.30.40.10">
    <property type="entry name" value="Zinc/RING finger domain, C3HC4 (zinc finger)"/>
    <property type="match status" value="1"/>
</dbReference>
<accession>A0A8B6BZH6</accession>
<dbReference type="Gene3D" id="1.10.1170.10">
    <property type="entry name" value="Inhibitor Of Apoptosis Protein (2mihbC-IAP-1), Chain A"/>
    <property type="match status" value="1"/>
</dbReference>
<evidence type="ECO:0000256" key="4">
    <source>
        <dbReference type="PROSITE-ProRule" id="PRU00175"/>
    </source>
</evidence>
<dbReference type="GO" id="GO:0008270">
    <property type="term" value="F:zinc ion binding"/>
    <property type="evidence" value="ECO:0007669"/>
    <property type="project" value="UniProtKB-KW"/>
</dbReference>
<keyword evidence="3" id="KW-0862">Zinc</keyword>
<dbReference type="Pfam" id="PF00653">
    <property type="entry name" value="BIR"/>
    <property type="match status" value="1"/>
</dbReference>
<feature type="coiled-coil region" evidence="5">
    <location>
        <begin position="282"/>
        <end position="323"/>
    </location>
</feature>
<evidence type="ECO:0000256" key="5">
    <source>
        <dbReference type="SAM" id="Coils"/>
    </source>
</evidence>
<protein>
    <recommendedName>
        <fullName evidence="7">RING-type domain-containing protein</fullName>
    </recommendedName>
</protein>
<dbReference type="InterPro" id="IPR001370">
    <property type="entry name" value="BIR_rpt"/>
</dbReference>
<evidence type="ECO:0000313" key="8">
    <source>
        <dbReference type="EMBL" id="VDH97945.1"/>
    </source>
</evidence>
<dbReference type="InterPro" id="IPR001841">
    <property type="entry name" value="Znf_RING"/>
</dbReference>
<dbReference type="GO" id="GO:0051726">
    <property type="term" value="P:regulation of cell cycle"/>
    <property type="evidence" value="ECO:0007669"/>
    <property type="project" value="TreeGrafter"/>
</dbReference>
<keyword evidence="2 4" id="KW-0479">Metal-binding</keyword>
<keyword evidence="5" id="KW-0175">Coiled coil</keyword>
<feature type="region of interest" description="Disordered" evidence="6">
    <location>
        <begin position="115"/>
        <end position="169"/>
    </location>
</feature>
<dbReference type="EMBL" id="UYJE01000970">
    <property type="protein sequence ID" value="VDH97945.1"/>
    <property type="molecule type" value="Genomic_DNA"/>
</dbReference>
<dbReference type="OrthoDB" id="2196114at2759"/>
<dbReference type="SUPFAM" id="SSF57924">
    <property type="entry name" value="Inhibitor of apoptosis (IAP) repeat"/>
    <property type="match status" value="1"/>
</dbReference>
<dbReference type="AlphaFoldDB" id="A0A8B6BZH6"/>
<dbReference type="Pfam" id="PF13920">
    <property type="entry name" value="zf-C3HC4_3"/>
    <property type="match status" value="1"/>
</dbReference>
<organism evidence="8 9">
    <name type="scientific">Mytilus galloprovincialis</name>
    <name type="common">Mediterranean mussel</name>
    <dbReference type="NCBI Taxonomy" id="29158"/>
    <lineage>
        <taxon>Eukaryota</taxon>
        <taxon>Metazoa</taxon>
        <taxon>Spiralia</taxon>
        <taxon>Lophotrochozoa</taxon>
        <taxon>Mollusca</taxon>
        <taxon>Bivalvia</taxon>
        <taxon>Autobranchia</taxon>
        <taxon>Pteriomorphia</taxon>
        <taxon>Mytilida</taxon>
        <taxon>Mytiloidea</taxon>
        <taxon>Mytilidae</taxon>
        <taxon>Mytilinae</taxon>
        <taxon>Mytilus</taxon>
    </lineage>
</organism>
<comment type="similarity">
    <text evidence="1">Belongs to the IAP family.</text>
</comment>
<dbReference type="SMART" id="SM00238">
    <property type="entry name" value="BIR"/>
    <property type="match status" value="1"/>
</dbReference>
<dbReference type="Proteomes" id="UP000596742">
    <property type="component" value="Unassembled WGS sequence"/>
</dbReference>
<keyword evidence="9" id="KW-1185">Reference proteome</keyword>
<dbReference type="InterPro" id="IPR050784">
    <property type="entry name" value="IAP"/>
</dbReference>
<gene>
    <name evidence="8" type="ORF">MGAL_10B053445</name>
</gene>
<dbReference type="PANTHER" id="PTHR10044">
    <property type="entry name" value="INHIBITOR OF APOPTOSIS"/>
    <property type="match status" value="1"/>
</dbReference>
<proteinExistence type="inferred from homology"/>
<keyword evidence="2 4" id="KW-0863">Zinc-finger</keyword>
<dbReference type="GO" id="GO:0005737">
    <property type="term" value="C:cytoplasm"/>
    <property type="evidence" value="ECO:0007669"/>
    <property type="project" value="TreeGrafter"/>
</dbReference>
<evidence type="ECO:0000259" key="7">
    <source>
        <dbReference type="PROSITE" id="PS50089"/>
    </source>
</evidence>
<name>A0A8B6BZH6_MYTGA</name>
<sequence>MSGMEFYRRLSMGMPIDRCYDLEYARFFSFSKCPPNFLPNISYIKLAAAGLYFDNGQCKCHKCGIYWKDNHSNRDPMEVHRQISPSCHFACSGMMEISSANVNCLSIGIRRSSNVVSQNEPRGEQTRTKGRRGNSLRSRSLLDTGYSSSASSTPIQEEGQQCSNEEESHNDFRYTDYSPLLHKQPLTVPKKIGAVAYSDEVLKDLDIDLTSTSGSTNIISGGNTHPYLASTATRAVLEIATGQNKKQHVEKILNALCSENDIHVERINEPNAAQIYGVLLIMEEYEEELKKRDNEIEKRDIEIKKLERKQLTLNNELEDSKSGNTQIYGICCTEVRNMVFFPCGHVFCCEQCFMRLQRNSPQNQRLACPTCRRPIERSVKIFWS</sequence>
<comment type="caution">
    <text evidence="8">The sequence shown here is derived from an EMBL/GenBank/DDBJ whole genome shotgun (WGS) entry which is preliminary data.</text>
</comment>
<evidence type="ECO:0000256" key="1">
    <source>
        <dbReference type="ARBA" id="ARBA00006672"/>
    </source>
</evidence>
<feature type="compositionally biased region" description="Polar residues" evidence="6">
    <location>
        <begin position="145"/>
        <end position="163"/>
    </location>
</feature>